<dbReference type="Proteomes" id="UP001066276">
    <property type="component" value="Chromosome 1_2"/>
</dbReference>
<sequence length="90" mass="9994">MVAFSSIAAAVLLKIPLLTPLVTGLARKEHSELACSMYKCFIKSFGNWRGPLVLRFGLRLLLRASLPSVTLSDRVRGAFDVTYAQYSEFL</sequence>
<name>A0AAV7W9I6_PLEWA</name>
<gene>
    <name evidence="2" type="ORF">NDU88_006056</name>
</gene>
<reference evidence="2" key="1">
    <citation type="journal article" date="2022" name="bioRxiv">
        <title>Sequencing and chromosome-scale assembly of the giantPleurodeles waltlgenome.</title>
        <authorList>
            <person name="Brown T."/>
            <person name="Elewa A."/>
            <person name="Iarovenko S."/>
            <person name="Subramanian E."/>
            <person name="Araus A.J."/>
            <person name="Petzold A."/>
            <person name="Susuki M."/>
            <person name="Suzuki K.-i.T."/>
            <person name="Hayashi T."/>
            <person name="Toyoda A."/>
            <person name="Oliveira C."/>
            <person name="Osipova E."/>
            <person name="Leigh N.D."/>
            <person name="Simon A."/>
            <person name="Yun M.H."/>
        </authorList>
    </citation>
    <scope>NUCLEOTIDE SEQUENCE</scope>
    <source>
        <strain evidence="2">20211129_DDA</strain>
        <tissue evidence="2">Liver</tissue>
    </source>
</reference>
<dbReference type="AlphaFoldDB" id="A0AAV7W9I6"/>
<proteinExistence type="predicted"/>
<feature type="chain" id="PRO_5043787408" description="Secreted protein" evidence="1">
    <location>
        <begin position="25"/>
        <end position="90"/>
    </location>
</feature>
<evidence type="ECO:0000256" key="1">
    <source>
        <dbReference type="SAM" id="SignalP"/>
    </source>
</evidence>
<organism evidence="2 3">
    <name type="scientific">Pleurodeles waltl</name>
    <name type="common">Iberian ribbed newt</name>
    <dbReference type="NCBI Taxonomy" id="8319"/>
    <lineage>
        <taxon>Eukaryota</taxon>
        <taxon>Metazoa</taxon>
        <taxon>Chordata</taxon>
        <taxon>Craniata</taxon>
        <taxon>Vertebrata</taxon>
        <taxon>Euteleostomi</taxon>
        <taxon>Amphibia</taxon>
        <taxon>Batrachia</taxon>
        <taxon>Caudata</taxon>
        <taxon>Salamandroidea</taxon>
        <taxon>Salamandridae</taxon>
        <taxon>Pleurodelinae</taxon>
        <taxon>Pleurodeles</taxon>
    </lineage>
</organism>
<accession>A0AAV7W9I6</accession>
<evidence type="ECO:0000313" key="2">
    <source>
        <dbReference type="EMBL" id="KAJ1210694.1"/>
    </source>
</evidence>
<keyword evidence="1" id="KW-0732">Signal</keyword>
<evidence type="ECO:0000313" key="3">
    <source>
        <dbReference type="Proteomes" id="UP001066276"/>
    </source>
</evidence>
<dbReference type="EMBL" id="JANPWB010000002">
    <property type="protein sequence ID" value="KAJ1210694.1"/>
    <property type="molecule type" value="Genomic_DNA"/>
</dbReference>
<keyword evidence="3" id="KW-1185">Reference proteome</keyword>
<comment type="caution">
    <text evidence="2">The sequence shown here is derived from an EMBL/GenBank/DDBJ whole genome shotgun (WGS) entry which is preliminary data.</text>
</comment>
<evidence type="ECO:0008006" key="4">
    <source>
        <dbReference type="Google" id="ProtNLM"/>
    </source>
</evidence>
<protein>
    <recommendedName>
        <fullName evidence="4">Secreted protein</fullName>
    </recommendedName>
</protein>
<feature type="signal peptide" evidence="1">
    <location>
        <begin position="1"/>
        <end position="24"/>
    </location>
</feature>